<gene>
    <name evidence="11" type="ORF">WJX75_005024</name>
</gene>
<dbReference type="InterPro" id="IPR041698">
    <property type="entry name" value="Methyltransf_25"/>
</dbReference>
<organism evidence="11 12">
    <name type="scientific">Coccomyxa subellipsoidea</name>
    <dbReference type="NCBI Taxonomy" id="248742"/>
    <lineage>
        <taxon>Eukaryota</taxon>
        <taxon>Viridiplantae</taxon>
        <taxon>Chlorophyta</taxon>
        <taxon>core chlorophytes</taxon>
        <taxon>Trebouxiophyceae</taxon>
        <taxon>Trebouxiophyceae incertae sedis</taxon>
        <taxon>Coccomyxaceae</taxon>
        <taxon>Coccomyxa</taxon>
    </lineage>
</organism>
<comment type="pathway">
    <text evidence="1">Phospholipid metabolism; phosphatidylcholine biosynthesis.</text>
</comment>
<evidence type="ECO:0000259" key="10">
    <source>
        <dbReference type="Pfam" id="PF13847"/>
    </source>
</evidence>
<keyword evidence="12" id="KW-1185">Reference proteome</keyword>
<dbReference type="Pfam" id="PF13649">
    <property type="entry name" value="Methyltransf_25"/>
    <property type="match status" value="1"/>
</dbReference>
<dbReference type="EC" id="2.1.1.103" evidence="5"/>
<dbReference type="EMBL" id="JALJOT010000005">
    <property type="protein sequence ID" value="KAK9915126.1"/>
    <property type="molecule type" value="Genomic_DNA"/>
</dbReference>
<comment type="catalytic activity">
    <reaction evidence="6">
        <text>N,N-dimethylethanolamine phosphate + S-adenosyl-L-methionine = phosphocholine + S-adenosyl-L-homocysteine + H(+)</text>
        <dbReference type="Rhea" id="RHEA:25325"/>
        <dbReference type="ChEBI" id="CHEBI:15378"/>
        <dbReference type="ChEBI" id="CHEBI:57856"/>
        <dbReference type="ChEBI" id="CHEBI:58641"/>
        <dbReference type="ChEBI" id="CHEBI:59789"/>
        <dbReference type="ChEBI" id="CHEBI:295975"/>
        <dbReference type="EC" id="2.1.1.103"/>
    </reaction>
    <physiologicalReaction direction="left-to-right" evidence="6">
        <dbReference type="Rhea" id="RHEA:25326"/>
    </physiologicalReaction>
</comment>
<evidence type="ECO:0000256" key="2">
    <source>
        <dbReference type="ARBA" id="ARBA00005189"/>
    </source>
</evidence>
<dbReference type="InterPro" id="IPR025714">
    <property type="entry name" value="Methyltranfer_dom"/>
</dbReference>
<evidence type="ECO:0000313" key="11">
    <source>
        <dbReference type="EMBL" id="KAK9915126.1"/>
    </source>
</evidence>
<protein>
    <recommendedName>
        <fullName evidence="5">phosphoethanolamine N-methyltransferase</fullName>
        <ecNumber evidence="5">2.1.1.103</ecNumber>
    </recommendedName>
</protein>
<keyword evidence="3" id="KW-0489">Methyltransferase</keyword>
<evidence type="ECO:0000256" key="5">
    <source>
        <dbReference type="ARBA" id="ARBA00035674"/>
    </source>
</evidence>
<evidence type="ECO:0000256" key="4">
    <source>
        <dbReference type="ARBA" id="ARBA00022679"/>
    </source>
</evidence>
<dbReference type="PANTHER" id="PTHR44307">
    <property type="entry name" value="PHOSPHOETHANOLAMINE METHYLTRANSFERASE"/>
    <property type="match status" value="1"/>
</dbReference>
<dbReference type="SUPFAM" id="SSF53335">
    <property type="entry name" value="S-adenosyl-L-methionine-dependent methyltransferases"/>
    <property type="match status" value="2"/>
</dbReference>
<evidence type="ECO:0000259" key="9">
    <source>
        <dbReference type="Pfam" id="PF13649"/>
    </source>
</evidence>
<reference evidence="11 12" key="1">
    <citation type="journal article" date="2024" name="Nat. Commun.">
        <title>Phylogenomics reveals the evolutionary origins of lichenization in chlorophyte algae.</title>
        <authorList>
            <person name="Puginier C."/>
            <person name="Libourel C."/>
            <person name="Otte J."/>
            <person name="Skaloud P."/>
            <person name="Haon M."/>
            <person name="Grisel S."/>
            <person name="Petersen M."/>
            <person name="Berrin J.G."/>
            <person name="Delaux P.M."/>
            <person name="Dal Grande F."/>
            <person name="Keller J."/>
        </authorList>
    </citation>
    <scope>NUCLEOTIDE SEQUENCE [LARGE SCALE GENOMIC DNA]</scope>
    <source>
        <strain evidence="11 12">SAG 216-7</strain>
    </source>
</reference>
<dbReference type="Gene3D" id="3.40.50.150">
    <property type="entry name" value="Vaccinia Virus protein VP39"/>
    <property type="match status" value="2"/>
</dbReference>
<dbReference type="Proteomes" id="UP001491310">
    <property type="component" value="Unassembled WGS sequence"/>
</dbReference>
<evidence type="ECO:0000256" key="1">
    <source>
        <dbReference type="ARBA" id="ARBA00004969"/>
    </source>
</evidence>
<comment type="catalytic activity">
    <reaction evidence="8">
        <text>N-methylethanolamine phosphate + S-adenosyl-L-methionine = N,N-dimethylethanolamine phosphate + S-adenosyl-L-homocysteine + H(+)</text>
        <dbReference type="Rhea" id="RHEA:25321"/>
        <dbReference type="ChEBI" id="CHEBI:15378"/>
        <dbReference type="ChEBI" id="CHEBI:57781"/>
        <dbReference type="ChEBI" id="CHEBI:57856"/>
        <dbReference type="ChEBI" id="CHEBI:58641"/>
        <dbReference type="ChEBI" id="CHEBI:59789"/>
        <dbReference type="EC" id="2.1.1.103"/>
    </reaction>
    <physiologicalReaction direction="left-to-right" evidence="8">
        <dbReference type="Rhea" id="RHEA:25322"/>
    </physiologicalReaction>
</comment>
<dbReference type="InterPro" id="IPR029063">
    <property type="entry name" value="SAM-dependent_MTases_sf"/>
</dbReference>
<dbReference type="Pfam" id="PF13847">
    <property type="entry name" value="Methyltransf_31"/>
    <property type="match status" value="1"/>
</dbReference>
<keyword evidence="4" id="KW-0808">Transferase</keyword>
<proteinExistence type="predicted"/>
<evidence type="ECO:0000256" key="6">
    <source>
        <dbReference type="ARBA" id="ARBA00047619"/>
    </source>
</evidence>
<name>A0ABR2YTW8_9CHLO</name>
<dbReference type="CDD" id="cd02440">
    <property type="entry name" value="AdoMet_MTases"/>
    <property type="match status" value="2"/>
</dbReference>
<sequence>MGSLEIGQIEVKEPAEERAAQKSYWADHSATASVEAMMLDSQASVIDKEERPEVLAMLGCMEGARIVELGAGIGRFTGELAVAARSVLAVDFMENLIAENRRANSHRRNVRWQVGDATELELPAGSADVVFSNWLLMYLSDSEVAKLAGDTLTWVVEGGTVFFRESCFRQSGDKARKNNPTHYRNPRDYFAIFDSVETREADGRYAHFELVSCKCVDTYVRIKKNQNQICWKWKKVVTAEPVRDSFRAFLDTKQYSSNGILRYERIFGPGFVSTGGLETTQEFVDMLDLKPEERVLDVGCGIGGGDFYMAAKFGVFVHGVDLSVNMVTTALERTVASINGQKVSFEIADITTCEMAKESYDVVYSRDTILHIHDKPALFKRFLDVLKPGGKLLISDYCRAPGTPSDAFAAYIAQRGYDLHSVDDYGSMLTKAGFVDVKAEDRTWQFEACLKKELQTAEAGREDFLRDFSAADLDAIVSGWKEKLVRVGEGEQRWGLFLGTKPV</sequence>
<comment type="caution">
    <text evidence="11">The sequence shown here is derived from an EMBL/GenBank/DDBJ whole genome shotgun (WGS) entry which is preliminary data.</text>
</comment>
<feature type="domain" description="Methyltransferase" evidence="10">
    <location>
        <begin position="290"/>
        <end position="398"/>
    </location>
</feature>
<evidence type="ECO:0000256" key="7">
    <source>
        <dbReference type="ARBA" id="ARBA00047622"/>
    </source>
</evidence>
<accession>A0ABR2YTW8</accession>
<evidence type="ECO:0000256" key="3">
    <source>
        <dbReference type="ARBA" id="ARBA00022603"/>
    </source>
</evidence>
<evidence type="ECO:0000313" key="12">
    <source>
        <dbReference type="Proteomes" id="UP001491310"/>
    </source>
</evidence>
<dbReference type="PANTHER" id="PTHR44307:SF2">
    <property type="entry name" value="PHOSPHOETHANOLAMINE METHYLTRANSFERASE ISOFORM X1"/>
    <property type="match status" value="1"/>
</dbReference>
<comment type="catalytic activity">
    <reaction evidence="7">
        <text>phosphoethanolamine + S-adenosyl-L-methionine = N-methylethanolamine phosphate + S-adenosyl-L-homocysteine + H(+)</text>
        <dbReference type="Rhea" id="RHEA:20365"/>
        <dbReference type="ChEBI" id="CHEBI:15378"/>
        <dbReference type="ChEBI" id="CHEBI:57781"/>
        <dbReference type="ChEBI" id="CHEBI:57856"/>
        <dbReference type="ChEBI" id="CHEBI:58190"/>
        <dbReference type="ChEBI" id="CHEBI:59789"/>
        <dbReference type="EC" id="2.1.1.103"/>
    </reaction>
    <physiologicalReaction direction="left-to-right" evidence="7">
        <dbReference type="Rhea" id="RHEA:20366"/>
    </physiologicalReaction>
</comment>
<feature type="domain" description="Methyltransferase" evidence="9">
    <location>
        <begin position="66"/>
        <end position="159"/>
    </location>
</feature>
<comment type="pathway">
    <text evidence="2">Lipid metabolism.</text>
</comment>
<evidence type="ECO:0000256" key="8">
    <source>
        <dbReference type="ARBA" id="ARBA00047841"/>
    </source>
</evidence>